<accession>A0A091AWX5</accession>
<dbReference type="PANTHER" id="PTHR42103">
    <property type="entry name" value="ALPHA/BETA-HYDROLASES SUPERFAMILY PROTEIN"/>
    <property type="match status" value="1"/>
</dbReference>
<dbReference type="Gene3D" id="3.40.50.1820">
    <property type="entry name" value="alpha/beta hydrolase"/>
    <property type="match status" value="1"/>
</dbReference>
<dbReference type="EMBL" id="AVCI01000004">
    <property type="protein sequence ID" value="KFN43916.1"/>
    <property type="molecule type" value="Genomic_DNA"/>
</dbReference>
<proteinExistence type="predicted"/>
<dbReference type="Pfam" id="PF02129">
    <property type="entry name" value="Peptidase_S15"/>
    <property type="match status" value="1"/>
</dbReference>
<comment type="caution">
    <text evidence="2">The sequence shown here is derived from an EMBL/GenBank/DDBJ whole genome shotgun (WGS) entry which is preliminary data.</text>
</comment>
<evidence type="ECO:0000313" key="2">
    <source>
        <dbReference type="EMBL" id="KFN43916.1"/>
    </source>
</evidence>
<dbReference type="PANTHER" id="PTHR42103:SF2">
    <property type="entry name" value="AB HYDROLASE-1 DOMAIN-CONTAINING PROTEIN"/>
    <property type="match status" value="1"/>
</dbReference>
<protein>
    <recommendedName>
        <fullName evidence="1">Xaa-Pro dipeptidyl-peptidase-like domain-containing protein</fullName>
    </recommendedName>
</protein>
<dbReference type="GO" id="GO:0016787">
    <property type="term" value="F:hydrolase activity"/>
    <property type="evidence" value="ECO:0007669"/>
    <property type="project" value="InterPro"/>
</dbReference>
<dbReference type="Proteomes" id="UP000029385">
    <property type="component" value="Unassembled WGS sequence"/>
</dbReference>
<dbReference type="PATRIC" id="fig|1121015.4.peg.1129"/>
<keyword evidence="3" id="KW-1185">Reference proteome</keyword>
<dbReference type="AlphaFoldDB" id="A0A091AWX5"/>
<dbReference type="OrthoDB" id="9800435at2"/>
<sequence>MTTTPPPAPAFPDVLGTVLLHGPAGALEVAVDYPEPADARRGVAIVCHPNPPDGGTMHNKVVTMTARALNELGLVTVRFNFRGVGQSEGEFDNGRGEVLDLMAVADWVRKARPDDALWLAGFSFGSWVALMGARQLPVQQMISIAPPVGLRDFAGVLPPTCPWLVVQGEADEIVSAQQVFDWMARQQPAPTVVRMPETGHFFHRRLLDLRGAIKNGVRKNLPPPLAS</sequence>
<dbReference type="STRING" id="1121015.GCA_000420545_02087"/>
<evidence type="ECO:0000259" key="1">
    <source>
        <dbReference type="Pfam" id="PF02129"/>
    </source>
</evidence>
<organism evidence="2 3">
    <name type="scientific">Arenimonas oryziterrae DSM 21050 = YC6267</name>
    <dbReference type="NCBI Taxonomy" id="1121015"/>
    <lineage>
        <taxon>Bacteria</taxon>
        <taxon>Pseudomonadati</taxon>
        <taxon>Pseudomonadota</taxon>
        <taxon>Gammaproteobacteria</taxon>
        <taxon>Lysobacterales</taxon>
        <taxon>Lysobacteraceae</taxon>
        <taxon>Arenimonas</taxon>
    </lineage>
</organism>
<evidence type="ECO:0000313" key="3">
    <source>
        <dbReference type="Proteomes" id="UP000029385"/>
    </source>
</evidence>
<gene>
    <name evidence="2" type="ORF">N789_08180</name>
</gene>
<dbReference type="eggNOG" id="COG2945">
    <property type="taxonomic scope" value="Bacteria"/>
</dbReference>
<dbReference type="InterPro" id="IPR000383">
    <property type="entry name" value="Xaa-Pro-like_dom"/>
</dbReference>
<name>A0A091AWX5_9GAMM</name>
<reference evidence="2 3" key="1">
    <citation type="submission" date="2013-09" db="EMBL/GenBank/DDBJ databases">
        <title>Genome sequencing of Arenimonas oryziterrae.</title>
        <authorList>
            <person name="Chen F."/>
            <person name="Wang G."/>
        </authorList>
    </citation>
    <scope>NUCLEOTIDE SEQUENCE [LARGE SCALE GENOMIC DNA]</scope>
    <source>
        <strain evidence="2 3">YC6267</strain>
    </source>
</reference>
<dbReference type="RefSeq" id="WP_022969701.1">
    <property type="nucleotide sequence ID" value="NZ_ATVD01000003.1"/>
</dbReference>
<dbReference type="SUPFAM" id="SSF53474">
    <property type="entry name" value="alpha/beta-Hydrolases"/>
    <property type="match status" value="1"/>
</dbReference>
<feature type="domain" description="Xaa-Pro dipeptidyl-peptidase-like" evidence="1">
    <location>
        <begin position="42"/>
        <end position="151"/>
    </location>
</feature>
<dbReference type="InterPro" id="IPR029058">
    <property type="entry name" value="AB_hydrolase_fold"/>
</dbReference>